<dbReference type="Proteomes" id="UP001732700">
    <property type="component" value="Chromosome 2C"/>
</dbReference>
<proteinExistence type="predicted"/>
<reference evidence="1" key="1">
    <citation type="submission" date="2021-05" db="EMBL/GenBank/DDBJ databases">
        <authorList>
            <person name="Scholz U."/>
            <person name="Mascher M."/>
            <person name="Fiebig A."/>
        </authorList>
    </citation>
    <scope>NUCLEOTIDE SEQUENCE [LARGE SCALE GENOMIC DNA]</scope>
</reference>
<evidence type="ECO:0000313" key="1">
    <source>
        <dbReference type="EnsemblPlants" id="AVESA.00010b.r2.2CG0279750.1.CDS.1"/>
    </source>
</evidence>
<organism evidence="1 2">
    <name type="scientific">Avena sativa</name>
    <name type="common">Oat</name>
    <dbReference type="NCBI Taxonomy" id="4498"/>
    <lineage>
        <taxon>Eukaryota</taxon>
        <taxon>Viridiplantae</taxon>
        <taxon>Streptophyta</taxon>
        <taxon>Embryophyta</taxon>
        <taxon>Tracheophyta</taxon>
        <taxon>Spermatophyta</taxon>
        <taxon>Magnoliopsida</taxon>
        <taxon>Liliopsida</taxon>
        <taxon>Poales</taxon>
        <taxon>Poaceae</taxon>
        <taxon>BOP clade</taxon>
        <taxon>Pooideae</taxon>
        <taxon>Poodae</taxon>
        <taxon>Poeae</taxon>
        <taxon>Poeae Chloroplast Group 1 (Aveneae type)</taxon>
        <taxon>Aveninae</taxon>
        <taxon>Avena</taxon>
    </lineage>
</organism>
<dbReference type="EnsemblPlants" id="AVESA.00010b.r2.2CG0279750.1">
    <property type="protein sequence ID" value="AVESA.00010b.r2.2CG0279750.1.CDS.1"/>
    <property type="gene ID" value="AVESA.00010b.r2.2CG0279750"/>
</dbReference>
<accession>A0ACD5UMN1</accession>
<keyword evidence="2" id="KW-1185">Reference proteome</keyword>
<protein>
    <submittedName>
        <fullName evidence="1">Uncharacterized protein</fullName>
    </submittedName>
</protein>
<sequence length="164" mass="17648">MTLGVLPRLAHMLRDGSVGAQQVAVAAIYKISISPDMKCLVGDHGCMPLLVRLLEAKSSGAQEVAAQATATLMSCPANARDVKKDEKGVPNLVQLLDPSPGDTAKKYAISRPLSLSVRKRCKKLMSAHGAIGYLKKLSEMDVAGTKNLLEKLECGKFRNLFSRK</sequence>
<name>A0ACD5UMN1_AVESA</name>
<evidence type="ECO:0000313" key="2">
    <source>
        <dbReference type="Proteomes" id="UP001732700"/>
    </source>
</evidence>
<reference evidence="1" key="2">
    <citation type="submission" date="2025-09" db="UniProtKB">
        <authorList>
            <consortium name="EnsemblPlants"/>
        </authorList>
    </citation>
    <scope>IDENTIFICATION</scope>
</reference>